<dbReference type="RefSeq" id="WP_082266222.1">
    <property type="nucleotide sequence ID" value="NZ_KQ961853.1"/>
</dbReference>
<keyword evidence="3 6" id="KW-0812">Transmembrane</keyword>
<feature type="transmembrane region" description="Helical" evidence="8">
    <location>
        <begin position="108"/>
        <end position="126"/>
    </location>
</feature>
<keyword evidence="4 8" id="KW-1133">Transmembrane helix</keyword>
<proteinExistence type="inferred from homology"/>
<comment type="caution">
    <text evidence="9">The sequence shown here is derived from an EMBL/GenBank/DDBJ whole genome shotgun (WGS) entry which is preliminary data.</text>
</comment>
<dbReference type="Proteomes" id="UP000070505">
    <property type="component" value="Unassembled WGS sequence"/>
</dbReference>
<evidence type="ECO:0000256" key="2">
    <source>
        <dbReference type="ARBA" id="ARBA00008034"/>
    </source>
</evidence>
<keyword evidence="5 8" id="KW-0472">Membrane</keyword>
<evidence type="ECO:0000256" key="3">
    <source>
        <dbReference type="ARBA" id="ARBA00022692"/>
    </source>
</evidence>
<evidence type="ECO:0000256" key="1">
    <source>
        <dbReference type="ARBA" id="ARBA00004141"/>
    </source>
</evidence>
<comment type="subcellular location">
    <subcellularLocation>
        <location evidence="6">Cell membrane</location>
        <topology evidence="6">Multi-pass membrane protein</topology>
    </subcellularLocation>
    <subcellularLocation>
        <location evidence="1">Membrane</location>
        <topology evidence="1">Multi-pass membrane protein</topology>
    </subcellularLocation>
</comment>
<evidence type="ECO:0000256" key="5">
    <source>
        <dbReference type="ARBA" id="ARBA00023136"/>
    </source>
</evidence>
<dbReference type="PANTHER" id="PTHR30477">
    <property type="entry name" value="ABC-TRANSPORTER METAL-BINDING PROTEIN"/>
    <property type="match status" value="1"/>
</dbReference>
<reference evidence="10" key="1">
    <citation type="submission" date="2016-02" db="EMBL/GenBank/DDBJ databases">
        <authorList>
            <person name="Mitreva M."/>
            <person name="Pepin K.H."/>
            <person name="Mihindukulasuriya K.A."/>
            <person name="Fulton R."/>
            <person name="Fronick C."/>
            <person name="O'Laughlin M."/>
            <person name="Miner T."/>
            <person name="Herter B."/>
            <person name="Rosa B.A."/>
            <person name="Cordes M."/>
            <person name="Tomlinson C."/>
            <person name="Wollam A."/>
            <person name="Palsikar V.B."/>
            <person name="Mardis E.R."/>
            <person name="Wilson R.K."/>
        </authorList>
    </citation>
    <scope>NUCLEOTIDE SEQUENCE [LARGE SCALE GENOMIC DNA]</scope>
    <source>
        <strain evidence="10">CMW7778B</strain>
    </source>
</reference>
<name>A0A135ZA42_GARVA</name>
<feature type="transmembrane region" description="Helical" evidence="8">
    <location>
        <begin position="27"/>
        <end position="49"/>
    </location>
</feature>
<dbReference type="PANTHER" id="PTHR30477:SF0">
    <property type="entry name" value="METAL TRANSPORT SYSTEM MEMBRANE PROTEIN TM_0125-RELATED"/>
    <property type="match status" value="1"/>
</dbReference>
<evidence type="ECO:0000313" key="9">
    <source>
        <dbReference type="EMBL" id="KXI18516.1"/>
    </source>
</evidence>
<dbReference type="EMBL" id="LSRC01000012">
    <property type="protein sequence ID" value="KXI18516.1"/>
    <property type="molecule type" value="Genomic_DNA"/>
</dbReference>
<dbReference type="Pfam" id="PF00950">
    <property type="entry name" value="ABC-3"/>
    <property type="match status" value="1"/>
</dbReference>
<protein>
    <submittedName>
        <fullName evidence="9">ABC 3 transport family protein</fullName>
    </submittedName>
</protein>
<evidence type="ECO:0000256" key="4">
    <source>
        <dbReference type="ARBA" id="ARBA00022989"/>
    </source>
</evidence>
<evidence type="ECO:0000256" key="6">
    <source>
        <dbReference type="RuleBase" id="RU003943"/>
    </source>
</evidence>
<dbReference type="GO" id="GO:0043190">
    <property type="term" value="C:ATP-binding cassette (ABC) transporter complex"/>
    <property type="evidence" value="ECO:0007669"/>
    <property type="project" value="InterPro"/>
</dbReference>
<feature type="transmembrane region" description="Helical" evidence="8">
    <location>
        <begin position="234"/>
        <end position="256"/>
    </location>
</feature>
<sequence>MLAQLVESLRKVLESIPGFDFIASAPYIFRPFCLLLVLSIASGIVGVFVNLRCAEFNAEAIVHGIFPGIVVGALYGGISQIIPGASICAIFLVAALVWASRSTRINESIIATVLTTFFALGVVISLKKGDMSGQLEALMFGRLLDVTNERMSQAIWICLFAIVVLLATWKKQIIVAFDRASSPLMGANTLLVDIVLNVGIAAVVVSASSAVGVLLVIGYLVIPASSARLVSRTVGRMVAVAITVGILGVILGMYVMNLELDHPISPQAAVALSMCAMFVIVLIFRFFYRVFCAMLDSNRNKVHRVLKENETSADSADSADSSSVPCSSESDFNKGMCK</sequence>
<feature type="transmembrane region" description="Helical" evidence="8">
    <location>
        <begin position="81"/>
        <end position="99"/>
    </location>
</feature>
<dbReference type="InterPro" id="IPR001626">
    <property type="entry name" value="ABC_TroCD"/>
</dbReference>
<organism evidence="9 10">
    <name type="scientific">Gardnerella vaginalis</name>
    <dbReference type="NCBI Taxonomy" id="2702"/>
    <lineage>
        <taxon>Bacteria</taxon>
        <taxon>Bacillati</taxon>
        <taxon>Actinomycetota</taxon>
        <taxon>Actinomycetes</taxon>
        <taxon>Bifidobacteriales</taxon>
        <taxon>Bifidobacteriaceae</taxon>
        <taxon>Gardnerella</taxon>
    </lineage>
</organism>
<feature type="compositionally biased region" description="Low complexity" evidence="7">
    <location>
        <begin position="314"/>
        <end position="330"/>
    </location>
</feature>
<dbReference type="PATRIC" id="fig|2702.101.peg.281"/>
<feature type="region of interest" description="Disordered" evidence="7">
    <location>
        <begin position="314"/>
        <end position="338"/>
    </location>
</feature>
<dbReference type="GO" id="GO:0055085">
    <property type="term" value="P:transmembrane transport"/>
    <property type="evidence" value="ECO:0007669"/>
    <property type="project" value="InterPro"/>
</dbReference>
<feature type="transmembrane region" description="Helical" evidence="8">
    <location>
        <begin position="151"/>
        <end position="169"/>
    </location>
</feature>
<accession>A0A135ZA42</accession>
<feature type="transmembrane region" description="Helical" evidence="8">
    <location>
        <begin position="190"/>
        <end position="222"/>
    </location>
</feature>
<evidence type="ECO:0000256" key="8">
    <source>
        <dbReference type="SAM" id="Phobius"/>
    </source>
</evidence>
<feature type="transmembrane region" description="Helical" evidence="8">
    <location>
        <begin position="268"/>
        <end position="288"/>
    </location>
</feature>
<gene>
    <name evidence="9" type="ORF">HMPREF3230_00287</name>
</gene>
<dbReference type="SUPFAM" id="SSF81345">
    <property type="entry name" value="ABC transporter involved in vitamin B12 uptake, BtuC"/>
    <property type="match status" value="1"/>
</dbReference>
<dbReference type="Gene3D" id="1.10.3470.10">
    <property type="entry name" value="ABC transporter involved in vitamin B12 uptake, BtuC"/>
    <property type="match status" value="1"/>
</dbReference>
<dbReference type="InterPro" id="IPR037294">
    <property type="entry name" value="ABC_BtuC-like"/>
</dbReference>
<dbReference type="AlphaFoldDB" id="A0A135ZA42"/>
<keyword evidence="6" id="KW-0813">Transport</keyword>
<evidence type="ECO:0000313" key="10">
    <source>
        <dbReference type="Proteomes" id="UP000070505"/>
    </source>
</evidence>
<evidence type="ECO:0000256" key="7">
    <source>
        <dbReference type="SAM" id="MobiDB-lite"/>
    </source>
</evidence>
<comment type="similarity">
    <text evidence="2 6">Belongs to the ABC-3 integral membrane protein family.</text>
</comment>